<accession>A0ABN2X669</accession>
<keyword evidence="2" id="KW-1185">Reference proteome</keyword>
<protein>
    <submittedName>
        <fullName evidence="1">Uncharacterized protein</fullName>
    </submittedName>
</protein>
<evidence type="ECO:0000313" key="1">
    <source>
        <dbReference type="EMBL" id="GAA2105431.1"/>
    </source>
</evidence>
<reference evidence="1 2" key="1">
    <citation type="journal article" date="2019" name="Int. J. Syst. Evol. Microbiol.">
        <title>The Global Catalogue of Microorganisms (GCM) 10K type strain sequencing project: providing services to taxonomists for standard genome sequencing and annotation.</title>
        <authorList>
            <consortium name="The Broad Institute Genomics Platform"/>
            <consortium name="The Broad Institute Genome Sequencing Center for Infectious Disease"/>
            <person name="Wu L."/>
            <person name="Ma J."/>
        </authorList>
    </citation>
    <scope>NUCLEOTIDE SEQUENCE [LARGE SCALE GENOMIC DNA]</scope>
    <source>
        <strain evidence="1 2">JCM 14559</strain>
    </source>
</reference>
<name>A0ABN2X669_9ACTN</name>
<dbReference type="EMBL" id="BAAANS010000028">
    <property type="protein sequence ID" value="GAA2105431.1"/>
    <property type="molecule type" value="Genomic_DNA"/>
</dbReference>
<gene>
    <name evidence="1" type="ORF">GCM10009759_42490</name>
</gene>
<evidence type="ECO:0000313" key="2">
    <source>
        <dbReference type="Proteomes" id="UP001500897"/>
    </source>
</evidence>
<proteinExistence type="predicted"/>
<dbReference type="RefSeq" id="WP_344554008.1">
    <property type="nucleotide sequence ID" value="NZ_BAAANS010000028.1"/>
</dbReference>
<comment type="caution">
    <text evidence="1">The sequence shown here is derived from an EMBL/GenBank/DDBJ whole genome shotgun (WGS) entry which is preliminary data.</text>
</comment>
<sequence>MIHDLLPGVLASALATLTGRPVTDVDVAGPDDHDTRRWDAPVLCTHDHRYGDVTWSLEIHDPDPGRSEVSFAAGLAELLGRPVLFSALDVRPSAYWLAAPNGLITRARLTEPDEAAEDADLPGGSISAVRDFVPQLPHLRLDPIAEGRYADPFTEAADRPPGR</sequence>
<dbReference type="Proteomes" id="UP001500897">
    <property type="component" value="Unassembled WGS sequence"/>
</dbReference>
<organism evidence="1 2">
    <name type="scientific">Kitasatospora saccharophila</name>
    <dbReference type="NCBI Taxonomy" id="407973"/>
    <lineage>
        <taxon>Bacteria</taxon>
        <taxon>Bacillati</taxon>
        <taxon>Actinomycetota</taxon>
        <taxon>Actinomycetes</taxon>
        <taxon>Kitasatosporales</taxon>
        <taxon>Streptomycetaceae</taxon>
        <taxon>Kitasatospora</taxon>
    </lineage>
</organism>